<evidence type="ECO:0000313" key="2">
    <source>
        <dbReference type="EMBL" id="KAH3730003.1"/>
    </source>
</evidence>
<dbReference type="EMBL" id="JAIWYP010000012">
    <property type="protein sequence ID" value="KAH3730003.1"/>
    <property type="molecule type" value="Genomic_DNA"/>
</dbReference>
<evidence type="ECO:0000256" key="1">
    <source>
        <dbReference type="SAM" id="MobiDB-lite"/>
    </source>
</evidence>
<sequence>MYKFHSVTCNRRDEPSRRRRVPSKTTRTFGAILTSIPVDANDSINNYFDDKSDYGGVLIGETLDDICEGRTSIDEIPPIIVVDYDGEWVTVDNRRLWVFRELERLGACRHIDVDVGFFIPDAKMTSTNGGASVHVRRNPGGYWHKRPDGAYKRMNGNWDTCYSDDSDDCIQTTRIYSGSLESYPGSSVPPSYNDTSKNTYASAVARKVYYNSPPSFVTTNSYEQQSNRDTIIQESCVTSAKTGSQYLLETNTSTTREENNYQSSYKSSNVRFTASAIQTDSSERKKNDSWCNIL</sequence>
<keyword evidence="3" id="KW-1185">Reference proteome</keyword>
<reference evidence="2" key="2">
    <citation type="submission" date="2020-11" db="EMBL/GenBank/DDBJ databases">
        <authorList>
            <person name="McCartney M.A."/>
            <person name="Auch B."/>
            <person name="Kono T."/>
            <person name="Mallez S."/>
            <person name="Becker A."/>
            <person name="Gohl D.M."/>
            <person name="Silverstein K.A.T."/>
            <person name="Koren S."/>
            <person name="Bechman K.B."/>
            <person name="Herman A."/>
            <person name="Abrahante J.E."/>
            <person name="Garbe J."/>
        </authorList>
    </citation>
    <scope>NUCLEOTIDE SEQUENCE</scope>
    <source>
        <strain evidence="2">Duluth1</strain>
        <tissue evidence="2">Whole animal</tissue>
    </source>
</reference>
<dbReference type="Proteomes" id="UP000828390">
    <property type="component" value="Unassembled WGS sequence"/>
</dbReference>
<dbReference type="AlphaFoldDB" id="A0A9D4HUL0"/>
<dbReference type="PANTHER" id="PTHR35378">
    <property type="entry name" value="UNNAMED PRODUCT"/>
    <property type="match status" value="1"/>
</dbReference>
<organism evidence="2 3">
    <name type="scientific">Dreissena polymorpha</name>
    <name type="common">Zebra mussel</name>
    <name type="synonym">Mytilus polymorpha</name>
    <dbReference type="NCBI Taxonomy" id="45954"/>
    <lineage>
        <taxon>Eukaryota</taxon>
        <taxon>Metazoa</taxon>
        <taxon>Spiralia</taxon>
        <taxon>Lophotrochozoa</taxon>
        <taxon>Mollusca</taxon>
        <taxon>Bivalvia</taxon>
        <taxon>Autobranchia</taxon>
        <taxon>Heteroconchia</taxon>
        <taxon>Euheterodonta</taxon>
        <taxon>Imparidentia</taxon>
        <taxon>Neoheterodontei</taxon>
        <taxon>Myida</taxon>
        <taxon>Dreissenoidea</taxon>
        <taxon>Dreissenidae</taxon>
        <taxon>Dreissena</taxon>
    </lineage>
</organism>
<evidence type="ECO:0000313" key="3">
    <source>
        <dbReference type="Proteomes" id="UP000828390"/>
    </source>
</evidence>
<protein>
    <submittedName>
        <fullName evidence="2">Uncharacterized protein</fullName>
    </submittedName>
</protein>
<proteinExistence type="predicted"/>
<comment type="caution">
    <text evidence="2">The sequence shown here is derived from an EMBL/GenBank/DDBJ whole genome shotgun (WGS) entry which is preliminary data.</text>
</comment>
<gene>
    <name evidence="2" type="ORF">DPMN_055982</name>
</gene>
<dbReference type="PANTHER" id="PTHR35378:SF1">
    <property type="entry name" value="C2H2-TYPE DOMAIN-CONTAINING PROTEIN"/>
    <property type="match status" value="1"/>
</dbReference>
<feature type="region of interest" description="Disordered" evidence="1">
    <location>
        <begin position="1"/>
        <end position="21"/>
    </location>
</feature>
<name>A0A9D4HUL0_DREPO</name>
<reference evidence="2" key="1">
    <citation type="journal article" date="2019" name="bioRxiv">
        <title>The Genome of the Zebra Mussel, Dreissena polymorpha: A Resource for Invasive Species Research.</title>
        <authorList>
            <person name="McCartney M.A."/>
            <person name="Auch B."/>
            <person name="Kono T."/>
            <person name="Mallez S."/>
            <person name="Zhang Y."/>
            <person name="Obille A."/>
            <person name="Becker A."/>
            <person name="Abrahante J.E."/>
            <person name="Garbe J."/>
            <person name="Badalamenti J.P."/>
            <person name="Herman A."/>
            <person name="Mangelson H."/>
            <person name="Liachko I."/>
            <person name="Sullivan S."/>
            <person name="Sone E.D."/>
            <person name="Koren S."/>
            <person name="Silverstein K.A.T."/>
            <person name="Beckman K.B."/>
            <person name="Gohl D.M."/>
        </authorList>
    </citation>
    <scope>NUCLEOTIDE SEQUENCE</scope>
    <source>
        <strain evidence="2">Duluth1</strain>
        <tissue evidence="2">Whole animal</tissue>
    </source>
</reference>
<accession>A0A9D4HUL0</accession>